<protein>
    <submittedName>
        <fullName evidence="9">Type IV secretion system DNA-binding domain-containing protein</fullName>
    </submittedName>
</protein>
<sequence length="506" mass="57190">MMNDQSQKIFNQSILIVIFSVITAWVVLLPKFFIIPQEQKVKAILYALPLTFKTPLYVLILLVVLVISWVIAWFYFQNNKTPFAGERYVKVLRGLQLVSPYKFKKLTTEKGYQIRFCGMPVPKDLKYKHFLLTGGTGQGKSVSISDFLDSCVSDARSKTRLIVVDPNGSYTSLFYKKGDVIFNPFDARSVSWSIINEVRNPYDIETYSATLIPKSSDAKHENFNSMARTIVKSAMSKILEMPDISKAAKAQLFLDTLLNSSDDQLRDFLMGTPAFSLLGNSELVGTLRSIITTYLTPHTHNSIGDFSFRDYLKDGEGNIFITWREDQLTALQPLVSCITDVVCSSLLSDFDNYSDFVFCLDELGSLNRLSYLEAVLTKGRKHRLIALAGIQSLAQLITIYGDKFSITLRGCFSSFGVCAVNAQDTYTPQEYEKSFGAIEVLRKMKSSHKDAKSELVKEKENVVKAEEISSLQPLHFYLKFSGHYPPTLVKMKYRSYAKVAASYQQN</sequence>
<keyword evidence="9" id="KW-0614">Plasmid</keyword>
<dbReference type="InterPro" id="IPR019476">
    <property type="entry name" value="T4SS_TraD_DNA-bd"/>
</dbReference>
<feature type="transmembrane region" description="Helical" evidence="7">
    <location>
        <begin position="56"/>
        <end position="76"/>
    </location>
</feature>
<organism evidence="9 10">
    <name type="scientific">Acinetobacter ursingii</name>
    <dbReference type="NCBI Taxonomy" id="108980"/>
    <lineage>
        <taxon>Bacteria</taxon>
        <taxon>Pseudomonadati</taxon>
        <taxon>Pseudomonadota</taxon>
        <taxon>Gammaproteobacteria</taxon>
        <taxon>Moraxellales</taxon>
        <taxon>Moraxellaceae</taxon>
        <taxon>Acinetobacter</taxon>
    </lineage>
</organism>
<evidence type="ECO:0000256" key="7">
    <source>
        <dbReference type="SAM" id="Phobius"/>
    </source>
</evidence>
<evidence type="ECO:0000313" key="10">
    <source>
        <dbReference type="Proteomes" id="UP001164064"/>
    </source>
</evidence>
<dbReference type="Pfam" id="PF10412">
    <property type="entry name" value="TrwB_AAD_bind"/>
    <property type="match status" value="1"/>
</dbReference>
<evidence type="ECO:0000256" key="5">
    <source>
        <dbReference type="ARBA" id="ARBA00023136"/>
    </source>
</evidence>
<accession>A0AA46NL22</accession>
<keyword evidence="3 7" id="KW-0812">Transmembrane</keyword>
<comment type="subcellular location">
    <subcellularLocation>
        <location evidence="1">Cell membrane</location>
        <topology evidence="1">Multi-pass membrane protein</topology>
    </subcellularLocation>
</comment>
<dbReference type="PANTHER" id="PTHR37937:SF1">
    <property type="entry name" value="CONJUGATIVE TRANSFER: DNA TRANSPORT"/>
    <property type="match status" value="1"/>
</dbReference>
<evidence type="ECO:0000256" key="1">
    <source>
        <dbReference type="ARBA" id="ARBA00004651"/>
    </source>
</evidence>
<geneLocation type="plasmid" evidence="9 10">
    <name>pRIVM_C010559_3</name>
</geneLocation>
<evidence type="ECO:0000256" key="3">
    <source>
        <dbReference type="ARBA" id="ARBA00022692"/>
    </source>
</evidence>
<dbReference type="PANTHER" id="PTHR37937">
    <property type="entry name" value="CONJUGATIVE TRANSFER: DNA TRANSPORT"/>
    <property type="match status" value="1"/>
</dbReference>
<dbReference type="EMBL" id="CP089054">
    <property type="protein sequence ID" value="UYF73885.1"/>
    <property type="molecule type" value="Genomic_DNA"/>
</dbReference>
<feature type="domain" description="Type IV secretion system coupling protein TraD DNA-binding" evidence="8">
    <location>
        <begin position="114"/>
        <end position="491"/>
    </location>
</feature>
<dbReference type="CDD" id="cd01127">
    <property type="entry name" value="TrwB_TraG_TraD_VirD4"/>
    <property type="match status" value="1"/>
</dbReference>
<evidence type="ECO:0000313" key="9">
    <source>
        <dbReference type="EMBL" id="UYF73885.1"/>
    </source>
</evidence>
<dbReference type="GO" id="GO:0003677">
    <property type="term" value="F:DNA binding"/>
    <property type="evidence" value="ECO:0007669"/>
    <property type="project" value="UniProtKB-KW"/>
</dbReference>
<keyword evidence="4 7" id="KW-1133">Transmembrane helix</keyword>
<dbReference type="GO" id="GO:0005886">
    <property type="term" value="C:plasma membrane"/>
    <property type="evidence" value="ECO:0007669"/>
    <property type="project" value="UniProtKB-SubCell"/>
</dbReference>
<dbReference type="GeneID" id="69584785"/>
<proteinExistence type="predicted"/>
<feature type="coiled-coil region" evidence="6">
    <location>
        <begin position="441"/>
        <end position="468"/>
    </location>
</feature>
<dbReference type="AlphaFoldDB" id="A0AA46NL22"/>
<evidence type="ECO:0000256" key="6">
    <source>
        <dbReference type="SAM" id="Coils"/>
    </source>
</evidence>
<evidence type="ECO:0000256" key="2">
    <source>
        <dbReference type="ARBA" id="ARBA00022475"/>
    </source>
</evidence>
<dbReference type="RefSeq" id="WP_219310290.1">
    <property type="nucleotide sequence ID" value="NZ_CP089054.1"/>
</dbReference>
<keyword evidence="6" id="KW-0175">Coiled coil</keyword>
<evidence type="ECO:0000259" key="8">
    <source>
        <dbReference type="Pfam" id="PF10412"/>
    </source>
</evidence>
<keyword evidence="2" id="KW-1003">Cell membrane</keyword>
<reference evidence="9" key="1">
    <citation type="journal article" date="2022" name="J Glob Antimicrob Resist">
        <title>Comparative analysis of IMP-4- and OXA-58-containing plasmids of three carbapenemase-producing Acinetobacter ursingii strains in the Netherlands.</title>
        <authorList>
            <person name="Hendrickx A.P.A."/>
            <person name="Schade R.P."/>
            <person name="Landman F."/>
            <person name="Bosch T."/>
            <person name="Schouls L.M."/>
            <person name="van Dijk K."/>
        </authorList>
    </citation>
    <scope>NUCLEOTIDE SEQUENCE</scope>
    <source>
        <strain evidence="9">RIVM_C010559</strain>
    </source>
</reference>
<keyword evidence="9" id="KW-0238">DNA-binding</keyword>
<dbReference type="Proteomes" id="UP001164064">
    <property type="component" value="Plasmid pRIVM_C010559_3"/>
</dbReference>
<feature type="transmembrane region" description="Helical" evidence="7">
    <location>
        <begin position="12"/>
        <end position="35"/>
    </location>
</feature>
<gene>
    <name evidence="9" type="ORF">LSO60_18895</name>
</gene>
<name>A0AA46NL22_9GAMM</name>
<evidence type="ECO:0000256" key="4">
    <source>
        <dbReference type="ARBA" id="ARBA00022989"/>
    </source>
</evidence>
<keyword evidence="5 7" id="KW-0472">Membrane</keyword>
<dbReference type="InterPro" id="IPR051539">
    <property type="entry name" value="T4SS-coupling_protein"/>
</dbReference>